<comment type="caution">
    <text evidence="2">The sequence shown here is derived from an EMBL/GenBank/DDBJ whole genome shotgun (WGS) entry which is preliminary data.</text>
</comment>
<dbReference type="OrthoDB" id="9773381at2"/>
<dbReference type="EMBL" id="PQVF01000019">
    <property type="protein sequence ID" value="POY34731.1"/>
    <property type="molecule type" value="Genomic_DNA"/>
</dbReference>
<feature type="signal peptide" evidence="1">
    <location>
        <begin position="1"/>
        <end position="21"/>
    </location>
</feature>
<keyword evidence="3" id="KW-1185">Reference proteome</keyword>
<dbReference type="Pfam" id="PF16119">
    <property type="entry name" value="DUF4835"/>
    <property type="match status" value="1"/>
</dbReference>
<dbReference type="AlphaFoldDB" id="A0A2S4ZWI7"/>
<organism evidence="2 3">
    <name type="scientific">Solitalea longa</name>
    <dbReference type="NCBI Taxonomy" id="2079460"/>
    <lineage>
        <taxon>Bacteria</taxon>
        <taxon>Pseudomonadati</taxon>
        <taxon>Bacteroidota</taxon>
        <taxon>Sphingobacteriia</taxon>
        <taxon>Sphingobacteriales</taxon>
        <taxon>Sphingobacteriaceae</taxon>
        <taxon>Solitalea</taxon>
    </lineage>
</organism>
<evidence type="ECO:0000313" key="3">
    <source>
        <dbReference type="Proteomes" id="UP000236893"/>
    </source>
</evidence>
<protein>
    <submittedName>
        <fullName evidence="2">DUF4835 domain-containing protein</fullName>
    </submittedName>
</protein>
<feature type="chain" id="PRO_5015391894" evidence="1">
    <location>
        <begin position="22"/>
        <end position="301"/>
    </location>
</feature>
<reference evidence="2 3" key="1">
    <citation type="submission" date="2018-01" db="EMBL/GenBank/DDBJ databases">
        <authorList>
            <person name="Gaut B.S."/>
            <person name="Morton B.R."/>
            <person name="Clegg M.T."/>
            <person name="Duvall M.R."/>
        </authorList>
    </citation>
    <scope>NUCLEOTIDE SEQUENCE [LARGE SCALE GENOMIC DNA]</scope>
    <source>
        <strain evidence="2 3">HR-AV</strain>
    </source>
</reference>
<keyword evidence="1" id="KW-0732">Signal</keyword>
<sequence length="301" mass="34312">MLKRIIIPFLGAILLSASCFAQDLNCRVSVVFAKVSTQDTRIFQTLETQITNFINGKKWANDNIQPQEKIEASIIITVNNWDGSSQFDASAQIQSSRPVYGTSYNTPVLNIQDRDWKFTYSELESLEYNENSPNNSNLAMLLAFYANIIVGMDYDTFSLEGGTPYFTKAQNVINQAQNSPFPGWKAFENNTNRYWLSENLSNTIFKPVRDVSYIYHRKGLDTFNGNVDKARVDLLNALLLLERPYRDKPTAFIFLIFFTAKNEEIAEILQKADPTLKTKILALLKNVDPSNYSKYEQGSKN</sequence>
<dbReference type="Proteomes" id="UP000236893">
    <property type="component" value="Unassembled WGS sequence"/>
</dbReference>
<evidence type="ECO:0000313" key="2">
    <source>
        <dbReference type="EMBL" id="POY34731.1"/>
    </source>
</evidence>
<proteinExistence type="predicted"/>
<evidence type="ECO:0000256" key="1">
    <source>
        <dbReference type="SAM" id="SignalP"/>
    </source>
</evidence>
<gene>
    <name evidence="2" type="ORF">C3K47_18530</name>
</gene>
<accession>A0A2S4ZWI7</accession>
<dbReference type="PROSITE" id="PS51257">
    <property type="entry name" value="PROKAR_LIPOPROTEIN"/>
    <property type="match status" value="1"/>
</dbReference>
<dbReference type="RefSeq" id="WP_103790658.1">
    <property type="nucleotide sequence ID" value="NZ_PQVF01000019.1"/>
</dbReference>
<name>A0A2S4ZWI7_9SPHI</name>
<dbReference type="InterPro" id="IPR032274">
    <property type="entry name" value="DUF4835"/>
</dbReference>